<comment type="caution">
    <text evidence="2">The sequence shown here is derived from an EMBL/GenBank/DDBJ whole genome shotgun (WGS) entry which is preliminary data.</text>
</comment>
<feature type="transmembrane region" description="Helical" evidence="1">
    <location>
        <begin position="20"/>
        <end position="38"/>
    </location>
</feature>
<keyword evidence="3" id="KW-1185">Reference proteome</keyword>
<protein>
    <submittedName>
        <fullName evidence="2">DUF2177 family protein</fullName>
    </submittedName>
</protein>
<reference evidence="2 3" key="1">
    <citation type="submission" date="2023-02" db="EMBL/GenBank/DDBJ databases">
        <title>Bacterial whole genome sequence for Curvibacter sp. HBC28.</title>
        <authorList>
            <person name="Le V."/>
            <person name="Ko S.-R."/>
            <person name="Ahn C.-Y."/>
            <person name="Oh H.-M."/>
        </authorList>
    </citation>
    <scope>NUCLEOTIDE SEQUENCE [LARGE SCALE GENOMIC DNA]</scope>
    <source>
        <strain evidence="2 3">HBC28</strain>
    </source>
</reference>
<evidence type="ECO:0000256" key="1">
    <source>
        <dbReference type="SAM" id="Phobius"/>
    </source>
</evidence>
<keyword evidence="1" id="KW-0472">Membrane</keyword>
<sequence>MTQDNTVLNGPGPRPLQRWLRAYGAALLGLCVLDGLWLGWASGDLYQVLQPWLGPVRWGPAALFYLGYPAGLVTLCLGPRPAHVRVAALRGALMGLMAYGTYDLSNLATLRDWPLGLSLIDLLWGTALSAALATLGYWAQGLGLSRSGQEQ</sequence>
<gene>
    <name evidence="2" type="ORF">PSQ39_13955</name>
</gene>
<proteinExistence type="predicted"/>
<feature type="transmembrane region" description="Helical" evidence="1">
    <location>
        <begin position="122"/>
        <end position="139"/>
    </location>
</feature>
<dbReference type="RefSeq" id="WP_273927422.1">
    <property type="nucleotide sequence ID" value="NZ_JAQSIO010000004.1"/>
</dbReference>
<evidence type="ECO:0000313" key="2">
    <source>
        <dbReference type="EMBL" id="MDD0815737.1"/>
    </source>
</evidence>
<feature type="transmembrane region" description="Helical" evidence="1">
    <location>
        <begin position="84"/>
        <end position="102"/>
    </location>
</feature>
<keyword evidence="1" id="KW-0812">Transmembrane</keyword>
<dbReference type="Proteomes" id="UP001528672">
    <property type="component" value="Unassembled WGS sequence"/>
</dbReference>
<accession>A0ABT5MGM9</accession>
<name>A0ABT5MGM9_9BURK</name>
<feature type="transmembrane region" description="Helical" evidence="1">
    <location>
        <begin position="58"/>
        <end position="77"/>
    </location>
</feature>
<keyword evidence="1" id="KW-1133">Transmembrane helix</keyword>
<dbReference type="EMBL" id="JAQSIO010000004">
    <property type="protein sequence ID" value="MDD0815737.1"/>
    <property type="molecule type" value="Genomic_DNA"/>
</dbReference>
<dbReference type="InterPro" id="IPR018687">
    <property type="entry name" value="DUF2177_membr"/>
</dbReference>
<organism evidence="2 3">
    <name type="scientific">Curvibacter microcysteis</name>
    <dbReference type="NCBI Taxonomy" id="3026419"/>
    <lineage>
        <taxon>Bacteria</taxon>
        <taxon>Pseudomonadati</taxon>
        <taxon>Pseudomonadota</taxon>
        <taxon>Betaproteobacteria</taxon>
        <taxon>Burkholderiales</taxon>
        <taxon>Comamonadaceae</taxon>
        <taxon>Curvibacter</taxon>
    </lineage>
</organism>
<dbReference type="Pfam" id="PF09945">
    <property type="entry name" value="DUF2177"/>
    <property type="match status" value="1"/>
</dbReference>
<evidence type="ECO:0000313" key="3">
    <source>
        <dbReference type="Proteomes" id="UP001528672"/>
    </source>
</evidence>